<dbReference type="InterPro" id="IPR044822">
    <property type="entry name" value="Myb_DNA-bind_4"/>
</dbReference>
<reference evidence="4" key="1">
    <citation type="journal article" date="2021" name="Mol. Ecol. Resour.">
        <title>Phylogenomic analyses of the genus Drosophila reveals genomic signals of climate adaptation.</title>
        <authorList>
            <person name="Li F."/>
            <person name="Rane R.V."/>
            <person name="Luria V."/>
            <person name="Xiong Z."/>
            <person name="Chen J."/>
            <person name="Li Z."/>
            <person name="Catullo R.A."/>
            <person name="Griffin P.C."/>
            <person name="Schiffer M."/>
            <person name="Pearce S."/>
            <person name="Lee S.F."/>
            <person name="McElroy K."/>
            <person name="Stocker A."/>
            <person name="Shirriffs J."/>
            <person name="Cockerell F."/>
            <person name="Coppin C."/>
            <person name="Sgro C.M."/>
            <person name="Karger A."/>
            <person name="Cain J.W."/>
            <person name="Weber J.A."/>
            <person name="Santpere G."/>
            <person name="Kirschner M.W."/>
            <person name="Hoffmann A.A."/>
            <person name="Oakeshott J.G."/>
            <person name="Zhang G."/>
        </authorList>
    </citation>
    <scope>NUCLEOTIDE SEQUENCE</scope>
    <source>
        <strain evidence="4">BGI-SZ-2011g</strain>
    </source>
</reference>
<keyword evidence="1" id="KW-0175">Coiled coil</keyword>
<name>A0AAD4K4S0_9MUSC</name>
<dbReference type="Proteomes" id="UP001200034">
    <property type="component" value="Unassembled WGS sequence"/>
</dbReference>
<protein>
    <recommendedName>
        <fullName evidence="3">Myb/SANT-like DNA-binding domain-containing protein</fullName>
    </recommendedName>
</protein>
<feature type="compositionally biased region" description="Polar residues" evidence="2">
    <location>
        <begin position="132"/>
        <end position="149"/>
    </location>
</feature>
<evidence type="ECO:0000259" key="3">
    <source>
        <dbReference type="Pfam" id="PF13837"/>
    </source>
</evidence>
<feature type="region of interest" description="Disordered" evidence="2">
    <location>
        <begin position="129"/>
        <end position="178"/>
    </location>
</feature>
<sequence length="222" mass="25712">MFLKLWQESVPCLLGVKTRVQVHKEIAEKMHIYEATHIEIKSKMDNMIKRYKKEMLRHYLKGEESAWEYFDPVHNILKETKYFNVWSTESFDFSPLKGDDSDSSDSVIWADDNKPSKKVKIETEETIKPATTPETASAKSDLSSPSYKMTSPERPASVKSDLSFSSEELDDDDSKFNPESYNRLALEEAKLAVQREELKLLKNMADKLSALHREFLKTYTSK</sequence>
<dbReference type="AlphaFoldDB" id="A0AAD4K4S0"/>
<evidence type="ECO:0000256" key="2">
    <source>
        <dbReference type="SAM" id="MobiDB-lite"/>
    </source>
</evidence>
<evidence type="ECO:0000256" key="1">
    <source>
        <dbReference type="SAM" id="Coils"/>
    </source>
</evidence>
<accession>A0AAD4K4S0</accession>
<dbReference type="EMBL" id="JAJJHW010001127">
    <property type="protein sequence ID" value="KAH8377007.1"/>
    <property type="molecule type" value="Genomic_DNA"/>
</dbReference>
<proteinExistence type="predicted"/>
<feature type="domain" description="Myb/SANT-like DNA-binding" evidence="3">
    <location>
        <begin position="2"/>
        <end position="75"/>
    </location>
</feature>
<dbReference type="Pfam" id="PF13837">
    <property type="entry name" value="Myb_DNA-bind_4"/>
    <property type="match status" value="1"/>
</dbReference>
<comment type="caution">
    <text evidence="4">The sequence shown here is derived from an EMBL/GenBank/DDBJ whole genome shotgun (WGS) entry which is preliminary data.</text>
</comment>
<evidence type="ECO:0000313" key="4">
    <source>
        <dbReference type="EMBL" id="KAH8377007.1"/>
    </source>
</evidence>
<gene>
    <name evidence="4" type="ORF">KR093_002696</name>
</gene>
<keyword evidence="5" id="KW-1185">Reference proteome</keyword>
<evidence type="ECO:0000313" key="5">
    <source>
        <dbReference type="Proteomes" id="UP001200034"/>
    </source>
</evidence>
<organism evidence="4 5">
    <name type="scientific">Drosophila rubida</name>
    <dbReference type="NCBI Taxonomy" id="30044"/>
    <lineage>
        <taxon>Eukaryota</taxon>
        <taxon>Metazoa</taxon>
        <taxon>Ecdysozoa</taxon>
        <taxon>Arthropoda</taxon>
        <taxon>Hexapoda</taxon>
        <taxon>Insecta</taxon>
        <taxon>Pterygota</taxon>
        <taxon>Neoptera</taxon>
        <taxon>Endopterygota</taxon>
        <taxon>Diptera</taxon>
        <taxon>Brachycera</taxon>
        <taxon>Muscomorpha</taxon>
        <taxon>Ephydroidea</taxon>
        <taxon>Drosophilidae</taxon>
        <taxon>Drosophila</taxon>
    </lineage>
</organism>
<feature type="coiled-coil region" evidence="1">
    <location>
        <begin position="184"/>
        <end position="211"/>
    </location>
</feature>